<comment type="similarity">
    <text evidence="1">Belongs to the Mg-chelatase subunits D/I family.</text>
</comment>
<dbReference type="PANTHER" id="PTHR35023">
    <property type="entry name" value="CHELATASE-RELATED"/>
    <property type="match status" value="1"/>
</dbReference>
<evidence type="ECO:0000256" key="2">
    <source>
        <dbReference type="SAM" id="MobiDB-lite"/>
    </source>
</evidence>
<dbReference type="EMBL" id="WOAA01000009">
    <property type="protein sequence ID" value="MUG66892.1"/>
    <property type="molecule type" value="Genomic_DNA"/>
</dbReference>
<feature type="compositionally biased region" description="Low complexity" evidence="2">
    <location>
        <begin position="340"/>
        <end position="350"/>
    </location>
</feature>
<dbReference type="PROSITE" id="PS50234">
    <property type="entry name" value="VWFA"/>
    <property type="match status" value="1"/>
</dbReference>
<gene>
    <name evidence="4" type="ORF">GNP94_12845</name>
</gene>
<feature type="compositionally biased region" description="Basic and acidic residues" evidence="2">
    <location>
        <begin position="313"/>
        <end position="324"/>
    </location>
</feature>
<dbReference type="InterPro" id="IPR036465">
    <property type="entry name" value="vWFA_dom_sf"/>
</dbReference>
<dbReference type="Gene3D" id="1.10.8.80">
    <property type="entry name" value="Magnesium chelatase subunit I, C-Terminal domain"/>
    <property type="match status" value="1"/>
</dbReference>
<dbReference type="PANTHER" id="PTHR35023:SF1">
    <property type="entry name" value="MG-PROTOPORPHYRIN IX CHELATASE"/>
    <property type="match status" value="1"/>
</dbReference>
<dbReference type="SMART" id="SM00327">
    <property type="entry name" value="VWA"/>
    <property type="match status" value="1"/>
</dbReference>
<name>A0ABW9T1X9_9BACL</name>
<evidence type="ECO:0000313" key="4">
    <source>
        <dbReference type="EMBL" id="MUG66892.1"/>
    </source>
</evidence>
<evidence type="ECO:0000313" key="5">
    <source>
        <dbReference type="Proteomes" id="UP000435177"/>
    </source>
</evidence>
<evidence type="ECO:0000256" key="1">
    <source>
        <dbReference type="ARBA" id="ARBA00005799"/>
    </source>
</evidence>
<dbReference type="SUPFAM" id="SSF53300">
    <property type="entry name" value="vWA-like"/>
    <property type="match status" value="1"/>
</dbReference>
<organism evidence="4 5">
    <name type="scientific">Paenibacillus campinasensis</name>
    <dbReference type="NCBI Taxonomy" id="66347"/>
    <lineage>
        <taxon>Bacteria</taxon>
        <taxon>Bacillati</taxon>
        <taxon>Bacillota</taxon>
        <taxon>Bacilli</taxon>
        <taxon>Bacillales</taxon>
        <taxon>Paenibacillaceae</taxon>
        <taxon>Paenibacillus</taxon>
    </lineage>
</organism>
<dbReference type="InterPro" id="IPR002035">
    <property type="entry name" value="VWF_A"/>
</dbReference>
<feature type="domain" description="VWFA" evidence="3">
    <location>
        <begin position="466"/>
        <end position="652"/>
    </location>
</feature>
<dbReference type="Pfam" id="PF13519">
    <property type="entry name" value="VWA_2"/>
    <property type="match status" value="1"/>
</dbReference>
<dbReference type="InterPro" id="IPR027417">
    <property type="entry name" value="P-loop_NTPase"/>
</dbReference>
<reference evidence="4 5" key="1">
    <citation type="submission" date="2019-11" db="EMBL/GenBank/DDBJ databases">
        <title>Draft genome sequences of five Paenibacillus species of dairy origin.</title>
        <authorList>
            <person name="Olajide A.M."/>
            <person name="Chen S."/>
            <person name="Lapointe G."/>
        </authorList>
    </citation>
    <scope>NUCLEOTIDE SEQUENCE [LARGE SCALE GENOMIC DNA]</scope>
    <source>
        <strain evidence="4 5">3CS1</strain>
    </source>
</reference>
<sequence length="652" mass="70051">MKAKELMHAAPVYPFSAIVGQERAKRAILLYFINPASGGVLLSGSPGAGKSLLLRGAAALLGTRRSISVPANVTADRLLGAWDAAAIVQGRTMTHQPGLLAEADGQLLLTDHLNLLPETIIKEIVRAFSMGVIHLHREGISAVRSSRFMLLAAMDAEEGGIPSPILDHFGYGIALDTAESLTSRVEIIRRQLQYERDPDAFVHRYRAQDEALRQRMEAAARTLPRIKVGASMLQLAASIAKEAGIASSRAELALIEGARAAAAWDERGEVTSSDIREIAECVLPHRMSAVADESRAADHSPAAPDSAEQPGHSPEDDTSRDSRSPDGSPDHAASGSGRMTTTSSPASDPSASRDEDEEGQRLSASEDRIILPDDGFRLQPLDYNLRRKIADGGLGKRGRAHANMNKGRVVGAVTPHRKVQADVAFDATIRAAAPFQTIREKRDGLAFAIEPGDLRQKKKESSVGASLLFVVDASGSMAARKRMAAVKGGILSLLQDAYVKRDRIGMIAFRKGEAEYVLPITRSVDAASKHLRDIPTGGKTPLTAGLVKAYQTLELEKRRNNDTLPMIILVTDGRANESPSGLTSYADVWKECLSAAEPIRASGIPCLVLDTEQGFVKLGRSKELAQALGAAYRKLENMDEEGVATAVRLTKR</sequence>
<dbReference type="Gene3D" id="3.40.50.300">
    <property type="entry name" value="P-loop containing nucleotide triphosphate hydrolases"/>
    <property type="match status" value="1"/>
</dbReference>
<dbReference type="Pfam" id="PF07728">
    <property type="entry name" value="AAA_5"/>
    <property type="match status" value="1"/>
</dbReference>
<feature type="region of interest" description="Disordered" evidence="2">
    <location>
        <begin position="290"/>
        <end position="368"/>
    </location>
</feature>
<dbReference type="Proteomes" id="UP000435177">
    <property type="component" value="Unassembled WGS sequence"/>
</dbReference>
<dbReference type="RefSeq" id="WP_155618198.1">
    <property type="nucleotide sequence ID" value="NZ_WOAA01000009.1"/>
</dbReference>
<dbReference type="Gene3D" id="3.40.50.410">
    <property type="entry name" value="von Willebrand factor, type A domain"/>
    <property type="match status" value="1"/>
</dbReference>
<proteinExistence type="inferred from homology"/>
<dbReference type="CDD" id="cd01451">
    <property type="entry name" value="vWA_Magnesium_chelatase"/>
    <property type="match status" value="1"/>
</dbReference>
<dbReference type="InterPro" id="IPR011704">
    <property type="entry name" value="ATPase_dyneun-rel_AAA"/>
</dbReference>
<dbReference type="SUPFAM" id="SSF52540">
    <property type="entry name" value="P-loop containing nucleoside triphosphate hydrolases"/>
    <property type="match status" value="1"/>
</dbReference>
<protein>
    <submittedName>
        <fullName evidence="4">VWA domain-containing protein</fullName>
    </submittedName>
</protein>
<evidence type="ECO:0000259" key="3">
    <source>
        <dbReference type="PROSITE" id="PS50234"/>
    </source>
</evidence>
<dbReference type="InterPro" id="IPR052989">
    <property type="entry name" value="Mg-chelatase_DI-like"/>
</dbReference>
<dbReference type="Pfam" id="PF17863">
    <property type="entry name" value="AAA_lid_2"/>
    <property type="match status" value="1"/>
</dbReference>
<dbReference type="InterPro" id="IPR041702">
    <property type="entry name" value="BchD/ChlD_VWA"/>
</dbReference>
<accession>A0ABW9T1X9</accession>
<comment type="caution">
    <text evidence="4">The sequence shown here is derived from an EMBL/GenBank/DDBJ whole genome shotgun (WGS) entry which is preliminary data.</text>
</comment>
<keyword evidence="5" id="KW-1185">Reference proteome</keyword>
<dbReference type="InterPro" id="IPR041628">
    <property type="entry name" value="ChlI/MoxR_AAA_lid"/>
</dbReference>